<reference evidence="1" key="2">
    <citation type="submission" date="2020-11" db="EMBL/GenBank/DDBJ databases">
        <authorList>
            <person name="McCartney M.A."/>
            <person name="Auch B."/>
            <person name="Kono T."/>
            <person name="Mallez S."/>
            <person name="Becker A."/>
            <person name="Gohl D.M."/>
            <person name="Silverstein K.A.T."/>
            <person name="Koren S."/>
            <person name="Bechman K.B."/>
            <person name="Herman A."/>
            <person name="Abrahante J.E."/>
            <person name="Garbe J."/>
        </authorList>
    </citation>
    <scope>NUCLEOTIDE SEQUENCE</scope>
    <source>
        <strain evidence="1">Duluth1</strain>
        <tissue evidence="1">Whole animal</tissue>
    </source>
</reference>
<dbReference type="Proteomes" id="UP000828390">
    <property type="component" value="Unassembled WGS sequence"/>
</dbReference>
<proteinExistence type="predicted"/>
<comment type="caution">
    <text evidence="1">The sequence shown here is derived from an EMBL/GenBank/DDBJ whole genome shotgun (WGS) entry which is preliminary data.</text>
</comment>
<gene>
    <name evidence="1" type="ORF">DPMN_103889</name>
</gene>
<accession>A0A9D4K166</accession>
<sequence>MSYPVVFKYPLSHIIQDLSGVSFVDTVGCKVVKNTTFGIFSKSLRSFPLTRTVFS</sequence>
<dbReference type="EMBL" id="JAIWYP010000004">
    <property type="protein sequence ID" value="KAH3830644.1"/>
    <property type="molecule type" value="Genomic_DNA"/>
</dbReference>
<keyword evidence="2" id="KW-1185">Reference proteome</keyword>
<evidence type="ECO:0000313" key="2">
    <source>
        <dbReference type="Proteomes" id="UP000828390"/>
    </source>
</evidence>
<dbReference type="AlphaFoldDB" id="A0A9D4K166"/>
<reference evidence="1" key="1">
    <citation type="journal article" date="2019" name="bioRxiv">
        <title>The Genome of the Zebra Mussel, Dreissena polymorpha: A Resource for Invasive Species Research.</title>
        <authorList>
            <person name="McCartney M.A."/>
            <person name="Auch B."/>
            <person name="Kono T."/>
            <person name="Mallez S."/>
            <person name="Zhang Y."/>
            <person name="Obille A."/>
            <person name="Becker A."/>
            <person name="Abrahante J.E."/>
            <person name="Garbe J."/>
            <person name="Badalamenti J.P."/>
            <person name="Herman A."/>
            <person name="Mangelson H."/>
            <person name="Liachko I."/>
            <person name="Sullivan S."/>
            <person name="Sone E.D."/>
            <person name="Koren S."/>
            <person name="Silverstein K.A.T."/>
            <person name="Beckman K.B."/>
            <person name="Gohl D.M."/>
        </authorList>
    </citation>
    <scope>NUCLEOTIDE SEQUENCE</scope>
    <source>
        <strain evidence="1">Duluth1</strain>
        <tissue evidence="1">Whole animal</tissue>
    </source>
</reference>
<protein>
    <submittedName>
        <fullName evidence="1">Uncharacterized protein</fullName>
    </submittedName>
</protein>
<evidence type="ECO:0000313" key="1">
    <source>
        <dbReference type="EMBL" id="KAH3830644.1"/>
    </source>
</evidence>
<name>A0A9D4K166_DREPO</name>
<organism evidence="1 2">
    <name type="scientific">Dreissena polymorpha</name>
    <name type="common">Zebra mussel</name>
    <name type="synonym">Mytilus polymorpha</name>
    <dbReference type="NCBI Taxonomy" id="45954"/>
    <lineage>
        <taxon>Eukaryota</taxon>
        <taxon>Metazoa</taxon>
        <taxon>Spiralia</taxon>
        <taxon>Lophotrochozoa</taxon>
        <taxon>Mollusca</taxon>
        <taxon>Bivalvia</taxon>
        <taxon>Autobranchia</taxon>
        <taxon>Heteroconchia</taxon>
        <taxon>Euheterodonta</taxon>
        <taxon>Imparidentia</taxon>
        <taxon>Neoheterodontei</taxon>
        <taxon>Myida</taxon>
        <taxon>Dreissenoidea</taxon>
        <taxon>Dreissenidae</taxon>
        <taxon>Dreissena</taxon>
    </lineage>
</organism>